<evidence type="ECO:0000256" key="1">
    <source>
        <dbReference type="SAM" id="SignalP"/>
    </source>
</evidence>
<keyword evidence="3" id="KW-1185">Reference proteome</keyword>
<proteinExistence type="predicted"/>
<dbReference type="AlphaFoldDB" id="A0A8J3PMZ2"/>
<feature type="signal peptide" evidence="1">
    <location>
        <begin position="1"/>
        <end position="17"/>
    </location>
</feature>
<accession>A0A8J3PMZ2</accession>
<dbReference type="Proteomes" id="UP000653674">
    <property type="component" value="Unassembled WGS sequence"/>
</dbReference>
<protein>
    <submittedName>
        <fullName evidence="2">Uncharacterized protein</fullName>
    </submittedName>
</protein>
<feature type="chain" id="PRO_5035165189" evidence="1">
    <location>
        <begin position="18"/>
        <end position="61"/>
    </location>
</feature>
<evidence type="ECO:0000313" key="2">
    <source>
        <dbReference type="EMBL" id="GIG76066.1"/>
    </source>
</evidence>
<dbReference type="RefSeq" id="WP_168079915.1">
    <property type="nucleotide sequence ID" value="NZ_BAAAQJ010000016.1"/>
</dbReference>
<name>A0A8J3PMZ2_9ACTN</name>
<comment type="caution">
    <text evidence="2">The sequence shown here is derived from an EMBL/GenBank/DDBJ whole genome shotgun (WGS) entry which is preliminary data.</text>
</comment>
<reference evidence="2" key="1">
    <citation type="submission" date="2021-01" db="EMBL/GenBank/DDBJ databases">
        <title>Whole genome shotgun sequence of Planosporangium flavigriseum NBRC 105377.</title>
        <authorList>
            <person name="Komaki H."/>
            <person name="Tamura T."/>
        </authorList>
    </citation>
    <scope>NUCLEOTIDE SEQUENCE</scope>
    <source>
        <strain evidence="2">NBRC 105377</strain>
    </source>
</reference>
<evidence type="ECO:0000313" key="3">
    <source>
        <dbReference type="Proteomes" id="UP000653674"/>
    </source>
</evidence>
<keyword evidence="1" id="KW-0732">Signal</keyword>
<sequence>MTSYRIAAVAAVSSANAALSALRCLPVSIAEPRRATWEVERALAGVPDTAAAFEAESQERR</sequence>
<organism evidence="2 3">
    <name type="scientific">Planosporangium flavigriseum</name>
    <dbReference type="NCBI Taxonomy" id="373681"/>
    <lineage>
        <taxon>Bacteria</taxon>
        <taxon>Bacillati</taxon>
        <taxon>Actinomycetota</taxon>
        <taxon>Actinomycetes</taxon>
        <taxon>Micromonosporales</taxon>
        <taxon>Micromonosporaceae</taxon>
        <taxon>Planosporangium</taxon>
    </lineage>
</organism>
<gene>
    <name evidence="2" type="ORF">Pfl04_44700</name>
</gene>
<dbReference type="EMBL" id="BONU01000043">
    <property type="protein sequence ID" value="GIG76066.1"/>
    <property type="molecule type" value="Genomic_DNA"/>
</dbReference>